<dbReference type="InterPro" id="IPR046960">
    <property type="entry name" value="PPR_At4g14850-like_plant"/>
</dbReference>
<gene>
    <name evidence="3" type="ORF">H0E87_026930</name>
</gene>
<evidence type="ECO:0008006" key="5">
    <source>
        <dbReference type="Google" id="ProtNLM"/>
    </source>
</evidence>
<dbReference type="Pfam" id="PF13041">
    <property type="entry name" value="PPR_2"/>
    <property type="match status" value="1"/>
</dbReference>
<evidence type="ECO:0000256" key="1">
    <source>
        <dbReference type="ARBA" id="ARBA00022737"/>
    </source>
</evidence>
<sequence length="236" mass="26203">MAFYSLLNFTGDLKLGRQFHACAMKIGLSSIVFAGSAILDLNAKLGSTEEAQRAFEDIQNPNPSQFTLPCAIIATANIVALEMGKSFHACAVKTLGEFRVFVLNSLVTFYAKCGSMEDSLHLFCELPGKGIVSWNAVICGFAQNGRGEDAVNFYERMRNTGLRPNSVTLLCSSWVCNHAGLVNKGYSYFKHARLEYLSLFKPKHYTFIFNCGCFEEDRVVYSILCLSIQELGFGRH</sequence>
<dbReference type="AlphaFoldDB" id="A0A8T2WVN1"/>
<feature type="repeat" description="PPR" evidence="2">
    <location>
        <begin position="130"/>
        <end position="164"/>
    </location>
</feature>
<evidence type="ECO:0000313" key="3">
    <source>
        <dbReference type="EMBL" id="KAH8485319.1"/>
    </source>
</evidence>
<dbReference type="EMBL" id="JACEGQ020000016">
    <property type="protein sequence ID" value="KAH8485319.1"/>
    <property type="molecule type" value="Genomic_DNA"/>
</dbReference>
<dbReference type="NCBIfam" id="TIGR00756">
    <property type="entry name" value="PPR"/>
    <property type="match status" value="1"/>
</dbReference>
<dbReference type="Proteomes" id="UP000807159">
    <property type="component" value="Chromosome 16"/>
</dbReference>
<proteinExistence type="predicted"/>
<dbReference type="FunFam" id="1.25.40.10:FF:000144">
    <property type="entry name" value="Pentatricopeptide repeat-containing protein, mitochondrial"/>
    <property type="match status" value="1"/>
</dbReference>
<organism evidence="3 4">
    <name type="scientific">Populus deltoides</name>
    <name type="common">Eastern poplar</name>
    <name type="synonym">Eastern cottonwood</name>
    <dbReference type="NCBI Taxonomy" id="3696"/>
    <lineage>
        <taxon>Eukaryota</taxon>
        <taxon>Viridiplantae</taxon>
        <taxon>Streptophyta</taxon>
        <taxon>Embryophyta</taxon>
        <taxon>Tracheophyta</taxon>
        <taxon>Spermatophyta</taxon>
        <taxon>Magnoliopsida</taxon>
        <taxon>eudicotyledons</taxon>
        <taxon>Gunneridae</taxon>
        <taxon>Pentapetalae</taxon>
        <taxon>rosids</taxon>
        <taxon>fabids</taxon>
        <taxon>Malpighiales</taxon>
        <taxon>Salicaceae</taxon>
        <taxon>Saliceae</taxon>
        <taxon>Populus</taxon>
    </lineage>
</organism>
<name>A0A8T2WVN1_POPDE</name>
<dbReference type="InterPro" id="IPR002885">
    <property type="entry name" value="PPR_rpt"/>
</dbReference>
<reference evidence="3" key="1">
    <citation type="journal article" date="2021" name="J. Hered.">
        <title>Genome Assembly of Salicaceae Populus deltoides (Eastern Cottonwood) I-69 Based on Nanopore Sequencing and Hi-C Technologies.</title>
        <authorList>
            <person name="Bai S."/>
            <person name="Wu H."/>
            <person name="Zhang J."/>
            <person name="Pan Z."/>
            <person name="Zhao W."/>
            <person name="Li Z."/>
            <person name="Tong C."/>
        </authorList>
    </citation>
    <scope>NUCLEOTIDE SEQUENCE</scope>
    <source>
        <tissue evidence="3">Leaf</tissue>
    </source>
</reference>
<dbReference type="PANTHER" id="PTHR47926">
    <property type="entry name" value="PENTATRICOPEPTIDE REPEAT-CONTAINING PROTEIN"/>
    <property type="match status" value="1"/>
</dbReference>
<keyword evidence="1" id="KW-0677">Repeat</keyword>
<dbReference type="PANTHER" id="PTHR47926:SF357">
    <property type="entry name" value="PENTATRICOPEPTIDE REPEAT-CONTAINING PROTEIN"/>
    <property type="match status" value="1"/>
</dbReference>
<evidence type="ECO:0000256" key="2">
    <source>
        <dbReference type="PROSITE-ProRule" id="PRU00708"/>
    </source>
</evidence>
<dbReference type="GO" id="GO:0003723">
    <property type="term" value="F:RNA binding"/>
    <property type="evidence" value="ECO:0007669"/>
    <property type="project" value="InterPro"/>
</dbReference>
<dbReference type="PROSITE" id="PS51375">
    <property type="entry name" value="PPR"/>
    <property type="match status" value="1"/>
</dbReference>
<evidence type="ECO:0000313" key="4">
    <source>
        <dbReference type="Proteomes" id="UP000807159"/>
    </source>
</evidence>
<keyword evidence="4" id="KW-1185">Reference proteome</keyword>
<accession>A0A8T2WVN1</accession>
<dbReference type="Gene3D" id="1.25.40.10">
    <property type="entry name" value="Tetratricopeptide repeat domain"/>
    <property type="match status" value="1"/>
</dbReference>
<comment type="caution">
    <text evidence="3">The sequence shown here is derived from an EMBL/GenBank/DDBJ whole genome shotgun (WGS) entry which is preliminary data.</text>
</comment>
<protein>
    <recommendedName>
        <fullName evidence="5">Pentatricopeptide repeat-containing protein</fullName>
    </recommendedName>
</protein>
<dbReference type="GO" id="GO:0009451">
    <property type="term" value="P:RNA modification"/>
    <property type="evidence" value="ECO:0007669"/>
    <property type="project" value="InterPro"/>
</dbReference>
<dbReference type="InterPro" id="IPR011990">
    <property type="entry name" value="TPR-like_helical_dom_sf"/>
</dbReference>